<proteinExistence type="predicted"/>
<dbReference type="InterPro" id="IPR036291">
    <property type="entry name" value="NAD(P)-bd_dom_sf"/>
</dbReference>
<comment type="caution">
    <text evidence="4">The sequence shown here is derived from an EMBL/GenBank/DDBJ whole genome shotgun (WGS) entry which is preliminary data.</text>
</comment>
<dbReference type="Pfam" id="PF05368">
    <property type="entry name" value="NmrA"/>
    <property type="match status" value="1"/>
</dbReference>
<evidence type="ECO:0000256" key="1">
    <source>
        <dbReference type="ARBA" id="ARBA00022857"/>
    </source>
</evidence>
<accession>A0AAE8N5L8</accession>
<name>A0AAE8N5L8_9PEZI</name>
<dbReference type="InterPro" id="IPR051609">
    <property type="entry name" value="NmrA/Isoflavone_reductase-like"/>
</dbReference>
<dbReference type="AlphaFoldDB" id="A0AAE8N5L8"/>
<dbReference type="Proteomes" id="UP001187682">
    <property type="component" value="Unassembled WGS sequence"/>
</dbReference>
<dbReference type="Gene3D" id="3.40.50.720">
    <property type="entry name" value="NAD(P)-binding Rossmann-like Domain"/>
    <property type="match status" value="1"/>
</dbReference>
<dbReference type="PANTHER" id="PTHR47706">
    <property type="entry name" value="NMRA-LIKE FAMILY PROTEIN"/>
    <property type="match status" value="1"/>
</dbReference>
<evidence type="ECO:0000313" key="5">
    <source>
        <dbReference type="Proteomes" id="UP001187682"/>
    </source>
</evidence>
<dbReference type="GO" id="GO:0016491">
    <property type="term" value="F:oxidoreductase activity"/>
    <property type="evidence" value="ECO:0007669"/>
    <property type="project" value="UniProtKB-KW"/>
</dbReference>
<evidence type="ECO:0000256" key="2">
    <source>
        <dbReference type="ARBA" id="ARBA00023002"/>
    </source>
</evidence>
<gene>
    <name evidence="4" type="ORF">DNG_09395</name>
</gene>
<dbReference type="InterPro" id="IPR008030">
    <property type="entry name" value="NmrA-like"/>
</dbReference>
<reference evidence="4" key="1">
    <citation type="submission" date="2018-03" db="EMBL/GenBank/DDBJ databases">
        <authorList>
            <person name="Guldener U."/>
        </authorList>
    </citation>
    <scope>NUCLEOTIDE SEQUENCE</scope>
</reference>
<keyword evidence="5" id="KW-1185">Reference proteome</keyword>
<evidence type="ECO:0000313" key="4">
    <source>
        <dbReference type="EMBL" id="SPO06701.1"/>
    </source>
</evidence>
<feature type="domain" description="NmrA-like" evidence="3">
    <location>
        <begin position="8"/>
        <end position="255"/>
    </location>
</feature>
<dbReference type="PANTHER" id="PTHR47706:SF11">
    <property type="entry name" value="ISOFLAVONE REDUCTASE FAMILY PROTEIN (AFU_ORTHOLOGUE AFUA_1G12510)"/>
    <property type="match status" value="1"/>
</dbReference>
<protein>
    <submittedName>
        <fullName evidence="4">Related to phenylcoumaran benzylic ether reductase</fullName>
    </submittedName>
</protein>
<dbReference type="SUPFAM" id="SSF51735">
    <property type="entry name" value="NAD(P)-binding Rossmann-fold domains"/>
    <property type="match status" value="1"/>
</dbReference>
<dbReference type="EMBL" id="ONZQ02000016">
    <property type="protein sequence ID" value="SPO06701.1"/>
    <property type="molecule type" value="Genomic_DNA"/>
</dbReference>
<dbReference type="Gene3D" id="3.90.25.10">
    <property type="entry name" value="UDP-galactose 4-epimerase, domain 1"/>
    <property type="match status" value="1"/>
</dbReference>
<keyword evidence="1" id="KW-0521">NADP</keyword>
<keyword evidence="2" id="KW-0560">Oxidoreductase</keyword>
<sequence length="318" mass="34512">MASFDPPSKILIFGGTGKIGAYITEALLSASPPFPHVALFTSEETARSKAALLSGWESRGLSVIKGDVTDKAQVQAAYATGVDAVVSALGRNVLLHQTDLIRWAEEQEGGSVRWFFPSEYGTDIEYGPSSAGERPHQNKLAVRRFIKDEVRRLKNTFLVTGPYAEMYLNLIPGVPEGGGFDVKGKKAVLLEDGNGKVGVGKGVVAALRHPEAALDKVLKIQSFVVTPREILAAFEKHTGGEPWAVEYVPLDKLRAVEEQLWKDGNPIATGPTLRRIWGEGSTLYEKTDNEAIGLRGEDLESLDDVVRSAVEESRGARQ</sequence>
<organism evidence="4 5">
    <name type="scientific">Cephalotrichum gorgonifer</name>
    <dbReference type="NCBI Taxonomy" id="2041049"/>
    <lineage>
        <taxon>Eukaryota</taxon>
        <taxon>Fungi</taxon>
        <taxon>Dikarya</taxon>
        <taxon>Ascomycota</taxon>
        <taxon>Pezizomycotina</taxon>
        <taxon>Sordariomycetes</taxon>
        <taxon>Hypocreomycetidae</taxon>
        <taxon>Microascales</taxon>
        <taxon>Microascaceae</taxon>
        <taxon>Cephalotrichum</taxon>
    </lineage>
</organism>
<evidence type="ECO:0000259" key="3">
    <source>
        <dbReference type="Pfam" id="PF05368"/>
    </source>
</evidence>